<proteinExistence type="predicted"/>
<feature type="region of interest" description="Disordered" evidence="1">
    <location>
        <begin position="1"/>
        <end position="95"/>
    </location>
</feature>
<dbReference type="Proteomes" id="UP001437256">
    <property type="component" value="Unassembled WGS sequence"/>
</dbReference>
<keyword evidence="3" id="KW-1185">Reference proteome</keyword>
<reference evidence="2 3" key="1">
    <citation type="submission" date="2024-05" db="EMBL/GenBank/DDBJ databases">
        <title>A draft genome resource for the thread blight pathogen Marasmius tenuissimus strain MS-2.</title>
        <authorList>
            <person name="Yulfo-Soto G.E."/>
            <person name="Baruah I.K."/>
            <person name="Amoako-Attah I."/>
            <person name="Bukari Y."/>
            <person name="Meinhardt L.W."/>
            <person name="Bailey B.A."/>
            <person name="Cohen S.P."/>
        </authorList>
    </citation>
    <scope>NUCLEOTIDE SEQUENCE [LARGE SCALE GENOMIC DNA]</scope>
    <source>
        <strain evidence="2 3">MS-2</strain>
    </source>
</reference>
<gene>
    <name evidence="2" type="ORF">AAF712_016283</name>
</gene>
<feature type="compositionally biased region" description="Polar residues" evidence="1">
    <location>
        <begin position="1"/>
        <end position="51"/>
    </location>
</feature>
<sequence length="173" mass="18349">MAAASMSTPAAGTATTSDSSPNQQFNTGGSDQQLSEASQSSPTVTPVQPANHNPGGGDQPPESAAAQIVEQGPPVTTKGDGEGETAGTGEQSSAIEVIYKPKGEAGSCRRRYNLQEAMRMSEDKKYQAFLRSVRQSAVHAGIKYHCTYCQQDLEVINNVCKLVVKNNPYLTKK</sequence>
<dbReference type="EMBL" id="JBBXMP010000701">
    <property type="protein sequence ID" value="KAL0057096.1"/>
    <property type="molecule type" value="Genomic_DNA"/>
</dbReference>
<evidence type="ECO:0000313" key="3">
    <source>
        <dbReference type="Proteomes" id="UP001437256"/>
    </source>
</evidence>
<organism evidence="2 3">
    <name type="scientific">Marasmius tenuissimus</name>
    <dbReference type="NCBI Taxonomy" id="585030"/>
    <lineage>
        <taxon>Eukaryota</taxon>
        <taxon>Fungi</taxon>
        <taxon>Dikarya</taxon>
        <taxon>Basidiomycota</taxon>
        <taxon>Agaricomycotina</taxon>
        <taxon>Agaricomycetes</taxon>
        <taxon>Agaricomycetidae</taxon>
        <taxon>Agaricales</taxon>
        <taxon>Marasmiineae</taxon>
        <taxon>Marasmiaceae</taxon>
        <taxon>Marasmius</taxon>
    </lineage>
</organism>
<evidence type="ECO:0000313" key="2">
    <source>
        <dbReference type="EMBL" id="KAL0057096.1"/>
    </source>
</evidence>
<comment type="caution">
    <text evidence="2">The sequence shown here is derived from an EMBL/GenBank/DDBJ whole genome shotgun (WGS) entry which is preliminary data.</text>
</comment>
<accession>A0ABR2Z641</accession>
<name>A0ABR2Z641_9AGAR</name>
<evidence type="ECO:0000256" key="1">
    <source>
        <dbReference type="SAM" id="MobiDB-lite"/>
    </source>
</evidence>
<protein>
    <submittedName>
        <fullName evidence="2">Uncharacterized protein</fullName>
    </submittedName>
</protein>